<dbReference type="Pfam" id="PF15384">
    <property type="entry name" value="PAXX"/>
    <property type="match status" value="1"/>
</dbReference>
<dbReference type="InterPro" id="IPR054134">
    <property type="entry name" value="PAXX_N"/>
</dbReference>
<dbReference type="EMBL" id="CAWUFR010000495">
    <property type="protein sequence ID" value="CAK6978540.1"/>
    <property type="molecule type" value="Genomic_DNA"/>
</dbReference>
<feature type="region of interest" description="Disordered" evidence="1">
    <location>
        <begin position="133"/>
        <end position="158"/>
    </location>
</feature>
<feature type="region of interest" description="Disordered" evidence="1">
    <location>
        <begin position="172"/>
        <end position="194"/>
    </location>
</feature>
<reference evidence="2 3" key="1">
    <citation type="submission" date="2024-01" db="EMBL/GenBank/DDBJ databases">
        <authorList>
            <person name="Alioto T."/>
            <person name="Alioto T."/>
            <person name="Gomez Garrido J."/>
        </authorList>
    </citation>
    <scope>NUCLEOTIDE SEQUENCE [LARGE SCALE GENOMIC DNA]</scope>
</reference>
<dbReference type="GO" id="GO:0006303">
    <property type="term" value="P:double-strand break repair via nonhomologous end joining"/>
    <property type="evidence" value="ECO:0007669"/>
    <property type="project" value="InterPro"/>
</dbReference>
<sequence length="194" mass="21342">MDVSQTSYCTVLDKNSQCQFICYTCRKNGAFNICLTDAADVWSMEYTEDQLKQFRQKFALKSTEDYTLKLRSACGSGDVSVVMHESSAELHVGSGPAALSVTLLRLDGPQATEELKELLFRMADSLAQLDSECGSPSVSPVKNHQRRATGFEPRQHQNCAPSVTVKKRLPGVSLINPGTKKKRQATGVAFDDDD</sequence>
<dbReference type="GO" id="GO:0060090">
    <property type="term" value="F:molecular adaptor activity"/>
    <property type="evidence" value="ECO:0007669"/>
    <property type="project" value="TreeGrafter"/>
</dbReference>
<evidence type="ECO:0000313" key="2">
    <source>
        <dbReference type="EMBL" id="CAK6978540.1"/>
    </source>
</evidence>
<protein>
    <submittedName>
        <fullName evidence="2">Protein PAXX</fullName>
    </submittedName>
</protein>
<name>A0AAV1Q4I0_SCOSC</name>
<dbReference type="Proteomes" id="UP001314229">
    <property type="component" value="Unassembled WGS sequence"/>
</dbReference>
<dbReference type="PANTHER" id="PTHR28586:SF1">
    <property type="entry name" value="PROTEIN PAXX"/>
    <property type="match status" value="1"/>
</dbReference>
<evidence type="ECO:0000313" key="3">
    <source>
        <dbReference type="Proteomes" id="UP001314229"/>
    </source>
</evidence>
<dbReference type="InterPro" id="IPR027873">
    <property type="entry name" value="PAXX"/>
</dbReference>
<dbReference type="GO" id="GO:0070419">
    <property type="term" value="C:nonhomologous end joining complex"/>
    <property type="evidence" value="ECO:0007669"/>
    <property type="project" value="TreeGrafter"/>
</dbReference>
<dbReference type="PANTHER" id="PTHR28586">
    <property type="entry name" value="PROTEIN PAXX"/>
    <property type="match status" value="1"/>
</dbReference>
<keyword evidence="3" id="KW-1185">Reference proteome</keyword>
<dbReference type="GO" id="GO:0035861">
    <property type="term" value="C:site of double-strand break"/>
    <property type="evidence" value="ECO:0007669"/>
    <property type="project" value="TreeGrafter"/>
</dbReference>
<gene>
    <name evidence="2" type="ORF">FSCOSCO3_A009462</name>
</gene>
<dbReference type="CDD" id="cd22286">
    <property type="entry name" value="HD_PAXX_N"/>
    <property type="match status" value="1"/>
</dbReference>
<proteinExistence type="predicted"/>
<accession>A0AAV1Q4I0</accession>
<comment type="caution">
    <text evidence="2">The sequence shown here is derived from an EMBL/GenBank/DDBJ whole genome shotgun (WGS) entry which is preliminary data.</text>
</comment>
<dbReference type="AlphaFoldDB" id="A0AAV1Q4I0"/>
<evidence type="ECO:0000256" key="1">
    <source>
        <dbReference type="SAM" id="MobiDB-lite"/>
    </source>
</evidence>
<dbReference type="GO" id="GO:0005634">
    <property type="term" value="C:nucleus"/>
    <property type="evidence" value="ECO:0007669"/>
    <property type="project" value="TreeGrafter"/>
</dbReference>
<organism evidence="2 3">
    <name type="scientific">Scomber scombrus</name>
    <name type="common">Atlantic mackerel</name>
    <name type="synonym">Scomber vernalis</name>
    <dbReference type="NCBI Taxonomy" id="13677"/>
    <lineage>
        <taxon>Eukaryota</taxon>
        <taxon>Metazoa</taxon>
        <taxon>Chordata</taxon>
        <taxon>Craniata</taxon>
        <taxon>Vertebrata</taxon>
        <taxon>Euteleostomi</taxon>
        <taxon>Actinopterygii</taxon>
        <taxon>Neopterygii</taxon>
        <taxon>Teleostei</taxon>
        <taxon>Neoteleostei</taxon>
        <taxon>Acanthomorphata</taxon>
        <taxon>Pelagiaria</taxon>
        <taxon>Scombriformes</taxon>
        <taxon>Scombridae</taxon>
        <taxon>Scomber</taxon>
    </lineage>
</organism>